<gene>
    <name evidence="2" type="ORF">NPIL_462501</name>
</gene>
<evidence type="ECO:0000256" key="1">
    <source>
        <dbReference type="SAM" id="MobiDB-lite"/>
    </source>
</evidence>
<accession>A0A8X6KFP8</accession>
<sequence length="177" mass="18825">MEVVETVPPPPASSPSGKGSSRRKRVKFDLPTPAPVPGPSQVTPSSSLGGNLAGDVPMPAPTVNIPKATPDLTSFQKEWLERIESISDGASLEDALGKFTTILGGRYFRRRSRGHKRSTSAASRAVPPVDLPPPKLHLAWRGLLLAPPQLDPPVLVNLSTIQLRLPTSKIPLGPTRG</sequence>
<reference evidence="2" key="1">
    <citation type="submission" date="2020-08" db="EMBL/GenBank/DDBJ databases">
        <title>Multicomponent nature underlies the extraordinary mechanical properties of spider dragline silk.</title>
        <authorList>
            <person name="Kono N."/>
            <person name="Nakamura H."/>
            <person name="Mori M."/>
            <person name="Yoshida Y."/>
            <person name="Ohtoshi R."/>
            <person name="Malay A.D."/>
            <person name="Moran D.A.P."/>
            <person name="Tomita M."/>
            <person name="Numata K."/>
            <person name="Arakawa K."/>
        </authorList>
    </citation>
    <scope>NUCLEOTIDE SEQUENCE</scope>
</reference>
<dbReference type="AlphaFoldDB" id="A0A8X6KFP8"/>
<comment type="caution">
    <text evidence="2">The sequence shown here is derived from an EMBL/GenBank/DDBJ whole genome shotgun (WGS) entry which is preliminary data.</text>
</comment>
<feature type="region of interest" description="Disordered" evidence="1">
    <location>
        <begin position="1"/>
        <end position="69"/>
    </location>
</feature>
<proteinExistence type="predicted"/>
<name>A0A8X6KFP8_NEPPI</name>
<feature type="compositionally biased region" description="Polar residues" evidence="1">
    <location>
        <begin position="40"/>
        <end position="49"/>
    </location>
</feature>
<evidence type="ECO:0000313" key="3">
    <source>
        <dbReference type="Proteomes" id="UP000887013"/>
    </source>
</evidence>
<organism evidence="2 3">
    <name type="scientific">Nephila pilipes</name>
    <name type="common">Giant wood spider</name>
    <name type="synonym">Nephila maculata</name>
    <dbReference type="NCBI Taxonomy" id="299642"/>
    <lineage>
        <taxon>Eukaryota</taxon>
        <taxon>Metazoa</taxon>
        <taxon>Ecdysozoa</taxon>
        <taxon>Arthropoda</taxon>
        <taxon>Chelicerata</taxon>
        <taxon>Arachnida</taxon>
        <taxon>Araneae</taxon>
        <taxon>Araneomorphae</taxon>
        <taxon>Entelegynae</taxon>
        <taxon>Araneoidea</taxon>
        <taxon>Nephilidae</taxon>
        <taxon>Nephila</taxon>
    </lineage>
</organism>
<keyword evidence="3" id="KW-1185">Reference proteome</keyword>
<dbReference type="EMBL" id="BMAW01044635">
    <property type="protein sequence ID" value="GFS45744.1"/>
    <property type="molecule type" value="Genomic_DNA"/>
</dbReference>
<protein>
    <submittedName>
        <fullName evidence="2">Uncharacterized protein</fullName>
    </submittedName>
</protein>
<evidence type="ECO:0000313" key="2">
    <source>
        <dbReference type="EMBL" id="GFS45744.1"/>
    </source>
</evidence>
<dbReference type="Proteomes" id="UP000887013">
    <property type="component" value="Unassembled WGS sequence"/>
</dbReference>